<dbReference type="PANTHER" id="PTHR43441:SF5">
    <property type="entry name" value="FAMILY ACETYLTRANSFERASE, PUTATIVE-RELATED"/>
    <property type="match status" value="1"/>
</dbReference>
<evidence type="ECO:0000259" key="1">
    <source>
        <dbReference type="PROSITE" id="PS51186"/>
    </source>
</evidence>
<dbReference type="AlphaFoldDB" id="A0A8H3HGG4"/>
<dbReference type="InterPro" id="IPR000182">
    <property type="entry name" value="GNAT_dom"/>
</dbReference>
<comment type="caution">
    <text evidence="2">The sequence shown here is derived from an EMBL/GenBank/DDBJ whole genome shotgun (WGS) entry which is preliminary data.</text>
</comment>
<evidence type="ECO:0000313" key="2">
    <source>
        <dbReference type="EMBL" id="CAE6513793.1"/>
    </source>
</evidence>
<protein>
    <recommendedName>
        <fullName evidence="1">N-acetyltransferase domain-containing protein</fullName>
    </recommendedName>
</protein>
<dbReference type="EMBL" id="CAJMWY010004001">
    <property type="protein sequence ID" value="CAE6513793.1"/>
    <property type="molecule type" value="Genomic_DNA"/>
</dbReference>
<dbReference type="Pfam" id="PF13302">
    <property type="entry name" value="Acetyltransf_3"/>
    <property type="match status" value="1"/>
</dbReference>
<dbReference type="Proteomes" id="UP000663861">
    <property type="component" value="Unassembled WGS sequence"/>
</dbReference>
<evidence type="ECO:0000313" key="3">
    <source>
        <dbReference type="Proteomes" id="UP000663861"/>
    </source>
</evidence>
<dbReference type="SUPFAM" id="SSF55729">
    <property type="entry name" value="Acyl-CoA N-acyltransferases (Nat)"/>
    <property type="match status" value="1"/>
</dbReference>
<sequence>MIEVVNNYVSPPPKGPVILPDPNAPYDLNFRFPVRELESDRLKLVPFVPSIHGQAFFEGLKPHPELVQYLPWNPFNTLHEFEIHFEERIRSDPSWCVYAAPHPELVQYLPWNPFNTLHEFEIHFEERIRSDPSWCVYAALDKSKLVPDQVETAHALAGTIGYLRASPELSSVEIGYVIVLPSYQRTFVSTHAIGLLLDYALQQPSDGGLGLRRVQWQAHADNMASVRAAQRMGMKMEGILRWERTIPIDKDNGIKPRDDDVLQLKGRHSAMLAMCWDDWENQGREHVQKLMARRS</sequence>
<accession>A0A8H3HGG4</accession>
<dbReference type="Gene3D" id="3.40.630.30">
    <property type="match status" value="2"/>
</dbReference>
<feature type="domain" description="N-acetyltransferase" evidence="1">
    <location>
        <begin position="106"/>
        <end position="253"/>
    </location>
</feature>
<dbReference type="PROSITE" id="PS51186">
    <property type="entry name" value="GNAT"/>
    <property type="match status" value="1"/>
</dbReference>
<organism evidence="2 3">
    <name type="scientific">Rhizoctonia solani</name>
    <dbReference type="NCBI Taxonomy" id="456999"/>
    <lineage>
        <taxon>Eukaryota</taxon>
        <taxon>Fungi</taxon>
        <taxon>Dikarya</taxon>
        <taxon>Basidiomycota</taxon>
        <taxon>Agaricomycotina</taxon>
        <taxon>Agaricomycetes</taxon>
        <taxon>Cantharellales</taxon>
        <taxon>Ceratobasidiaceae</taxon>
        <taxon>Rhizoctonia</taxon>
    </lineage>
</organism>
<reference evidence="2" key="1">
    <citation type="submission" date="2021-01" db="EMBL/GenBank/DDBJ databases">
        <authorList>
            <person name="Kaushik A."/>
        </authorList>
    </citation>
    <scope>NUCLEOTIDE SEQUENCE</scope>
    <source>
        <strain evidence="2">AG4-RS23</strain>
    </source>
</reference>
<proteinExistence type="predicted"/>
<name>A0A8H3HGG4_9AGAM</name>
<dbReference type="InterPro" id="IPR016181">
    <property type="entry name" value="Acyl_CoA_acyltransferase"/>
</dbReference>
<gene>
    <name evidence="2" type="ORF">RDB_LOCUS142579</name>
</gene>
<dbReference type="PANTHER" id="PTHR43441">
    <property type="entry name" value="RIBOSOMAL-PROTEIN-SERINE ACETYLTRANSFERASE"/>
    <property type="match status" value="1"/>
</dbReference>
<dbReference type="InterPro" id="IPR051908">
    <property type="entry name" value="Ribosomal_N-acetyltransferase"/>
</dbReference>
<dbReference type="GO" id="GO:1990189">
    <property type="term" value="F:protein N-terminal-serine acetyltransferase activity"/>
    <property type="evidence" value="ECO:0007669"/>
    <property type="project" value="TreeGrafter"/>
</dbReference>
<dbReference type="GO" id="GO:0008999">
    <property type="term" value="F:protein-N-terminal-alanine acetyltransferase activity"/>
    <property type="evidence" value="ECO:0007669"/>
    <property type="project" value="TreeGrafter"/>
</dbReference>